<proteinExistence type="predicted"/>
<gene>
    <name evidence="1" type="ORF">LKD42_00125</name>
</gene>
<dbReference type="Proteomes" id="UP001299235">
    <property type="component" value="Unassembled WGS sequence"/>
</dbReference>
<accession>A0ABS8ER72</accession>
<evidence type="ECO:0000313" key="1">
    <source>
        <dbReference type="EMBL" id="MCC2147668.1"/>
    </source>
</evidence>
<keyword evidence="2" id="KW-1185">Reference proteome</keyword>
<sequence length="55" mass="6251">MTELQEPERAMAALRKLAQTIKEYNSDTCLDYALVQESRALNDEMEMLAKDALTS</sequence>
<reference evidence="1 2" key="1">
    <citation type="submission" date="2021-10" db="EMBL/GenBank/DDBJ databases">
        <title>Anaerobic single-cell dispensing facilitates the cultivation of human gut bacteria.</title>
        <authorList>
            <person name="Afrizal A."/>
        </authorList>
    </citation>
    <scope>NUCLEOTIDE SEQUENCE [LARGE SCALE GENOMIC DNA]</scope>
    <source>
        <strain evidence="1 2">CLA-AA-H246</strain>
    </source>
</reference>
<protein>
    <submittedName>
        <fullName evidence="1">Uncharacterized protein</fullName>
    </submittedName>
</protein>
<dbReference type="RefSeq" id="WP_349192469.1">
    <property type="nucleotide sequence ID" value="NZ_JBBNIK010000214.1"/>
</dbReference>
<dbReference type="EMBL" id="JAJEQE010000001">
    <property type="protein sequence ID" value="MCC2147668.1"/>
    <property type="molecule type" value="Genomic_DNA"/>
</dbReference>
<comment type="caution">
    <text evidence="1">The sequence shown here is derived from an EMBL/GenBank/DDBJ whole genome shotgun (WGS) entry which is preliminary data.</text>
</comment>
<organism evidence="1 2">
    <name type="scientific">Hominisplanchenecus faecis</name>
    <dbReference type="NCBI Taxonomy" id="2885351"/>
    <lineage>
        <taxon>Bacteria</taxon>
        <taxon>Bacillati</taxon>
        <taxon>Bacillota</taxon>
        <taxon>Clostridia</taxon>
        <taxon>Lachnospirales</taxon>
        <taxon>Lachnospiraceae</taxon>
        <taxon>Hominisplanchenecus</taxon>
    </lineage>
</organism>
<name>A0ABS8ER72_9FIRM</name>
<evidence type="ECO:0000313" key="2">
    <source>
        <dbReference type="Proteomes" id="UP001299235"/>
    </source>
</evidence>